<dbReference type="Gene3D" id="3.20.20.100">
    <property type="entry name" value="NADP-dependent oxidoreductase domain"/>
    <property type="match status" value="2"/>
</dbReference>
<evidence type="ECO:0000313" key="2">
    <source>
        <dbReference type="EMBL" id="MBC6498298.1"/>
    </source>
</evidence>
<dbReference type="GO" id="GO:0005829">
    <property type="term" value="C:cytosol"/>
    <property type="evidence" value="ECO:0007669"/>
    <property type="project" value="TreeGrafter"/>
</dbReference>
<evidence type="ECO:0000259" key="1">
    <source>
        <dbReference type="Pfam" id="PF00248"/>
    </source>
</evidence>
<evidence type="ECO:0000313" key="3">
    <source>
        <dbReference type="Proteomes" id="UP000650485"/>
    </source>
</evidence>
<feature type="domain" description="NADP-dependent oxidoreductase" evidence="1">
    <location>
        <begin position="105"/>
        <end position="165"/>
    </location>
</feature>
<dbReference type="PRINTS" id="PR00069">
    <property type="entry name" value="ALDKETRDTASE"/>
</dbReference>
<dbReference type="SUPFAM" id="SSF51430">
    <property type="entry name" value="NAD(P)-linked oxidoreductase"/>
    <property type="match status" value="2"/>
</dbReference>
<dbReference type="InterPro" id="IPR023210">
    <property type="entry name" value="NADP_OxRdtase_dom"/>
</dbReference>
<dbReference type="EMBL" id="JACSZT010000003">
    <property type="protein sequence ID" value="MBC6498298.1"/>
    <property type="molecule type" value="Genomic_DNA"/>
</dbReference>
<sequence>MIDSDIHVNMSDERSFDHDGGILAYSRLKNMTIQAWSLGPRYDFSKSHLISAVDEELKRLQTDYLDVFLLHRPDTLMDPEQVAEAFDELQAAGKVKHFGTSNMIAQALVEKALEKDVNFFDTADIYAAGKSSVVLGQALKDAGVNREDIFLQSKGGIILEDGQISGDGWMEKLSSRINSR</sequence>
<proteinExistence type="predicted"/>
<dbReference type="PANTHER" id="PTHR43364">
    <property type="entry name" value="NADH-SPECIFIC METHYLGLYOXAL REDUCTASE-RELATED"/>
    <property type="match status" value="1"/>
</dbReference>
<feature type="domain" description="NADP-dependent oxidoreductase" evidence="1">
    <location>
        <begin position="41"/>
        <end position="103"/>
    </location>
</feature>
<dbReference type="InterPro" id="IPR036812">
    <property type="entry name" value="NAD(P)_OxRdtase_dom_sf"/>
</dbReference>
<accession>A0A923NGE7</accession>
<dbReference type="Proteomes" id="UP000650485">
    <property type="component" value="Unassembled WGS sequence"/>
</dbReference>
<dbReference type="InterPro" id="IPR050523">
    <property type="entry name" value="AKR_Detox_Biosynth"/>
</dbReference>
<reference evidence="2" key="1">
    <citation type="submission" date="2020-08" db="EMBL/GenBank/DDBJ databases">
        <title>Complete genome sequence of Weissella confusa strain FS54 provides insights into metabolic potential.</title>
        <authorList>
            <person name="Fhoula I."/>
            <person name="Najjari A."/>
            <person name="Lekired A."/>
            <person name="Bessrour-Aouam N."/>
            <person name="Jaballah S."/>
            <person name="Klibi N."/>
            <person name="Ouzari H.-I."/>
        </authorList>
    </citation>
    <scope>NUCLEOTIDE SEQUENCE</scope>
    <source>
        <strain evidence="2">FS54</strain>
    </source>
</reference>
<name>A0A923NGE7_WEICO</name>
<dbReference type="Pfam" id="PF00248">
    <property type="entry name" value="Aldo_ket_red"/>
    <property type="match status" value="2"/>
</dbReference>
<dbReference type="GO" id="GO:0016491">
    <property type="term" value="F:oxidoreductase activity"/>
    <property type="evidence" value="ECO:0007669"/>
    <property type="project" value="InterPro"/>
</dbReference>
<gene>
    <name evidence="2" type="ORF">H7R52_02870</name>
</gene>
<dbReference type="AlphaFoldDB" id="A0A923NGE7"/>
<dbReference type="PANTHER" id="PTHR43364:SF1">
    <property type="entry name" value="OXIDOREDUCTASE YDHF"/>
    <property type="match status" value="1"/>
</dbReference>
<organism evidence="2 3">
    <name type="scientific">Weissella confusa</name>
    <name type="common">Lactobacillus confusus</name>
    <dbReference type="NCBI Taxonomy" id="1583"/>
    <lineage>
        <taxon>Bacteria</taxon>
        <taxon>Bacillati</taxon>
        <taxon>Bacillota</taxon>
        <taxon>Bacilli</taxon>
        <taxon>Lactobacillales</taxon>
        <taxon>Lactobacillaceae</taxon>
        <taxon>Weissella</taxon>
    </lineage>
</organism>
<comment type="caution">
    <text evidence="2">The sequence shown here is derived from an EMBL/GenBank/DDBJ whole genome shotgun (WGS) entry which is preliminary data.</text>
</comment>
<protein>
    <submittedName>
        <fullName evidence="2">Aldo/keto reductase</fullName>
    </submittedName>
</protein>
<dbReference type="InterPro" id="IPR020471">
    <property type="entry name" value="AKR"/>
</dbReference>